<accession>T2GFH9</accession>
<dbReference type="KEGG" id="dgg:DGI_2927"/>
<dbReference type="EMBL" id="CP006585">
    <property type="protein sequence ID" value="AGW14652.1"/>
    <property type="molecule type" value="Genomic_DNA"/>
</dbReference>
<dbReference type="RefSeq" id="WP_021761705.1">
    <property type="nucleotide sequence ID" value="NC_022444.1"/>
</dbReference>
<dbReference type="PATRIC" id="fig|1121448.10.peg.2889"/>
<reference evidence="1 2" key="1">
    <citation type="journal article" date="2013" name="J. Bacteriol.">
        <title>Roles of HynAB and Ech, the only two hydrogenases found in the model sulfate reducer Desulfovibrio gigas.</title>
        <authorList>
            <person name="Morais-Silva F.O."/>
            <person name="Santos C.I."/>
            <person name="Rodrigues R."/>
            <person name="Pereira I.A."/>
            <person name="Rodrigues-Pousada C."/>
        </authorList>
    </citation>
    <scope>NUCLEOTIDE SEQUENCE [LARGE SCALE GENOMIC DNA]</scope>
    <source>
        <strain evidence="2">ATCC 19364 / DSM 1382 / NCIMB 9332 / VKM B-1759</strain>
    </source>
</reference>
<gene>
    <name evidence="1" type="ORF">DGI_2927</name>
</gene>
<dbReference type="Proteomes" id="UP000016587">
    <property type="component" value="Chromosome"/>
</dbReference>
<sequence length="151" mass="16351">MGSVIELQAFKNARTHAIQEAHLANLRAAPSGETGVTDKDIWTLDYTSLAGMVRGVANVRRILDVHLHFNEEWKFHLLDVLESLTAAHLGNEGRAVRPVSDAVASCKGSLSEDLTVANRGDLLRAMVILDLLDAGAQQAAQAVSHVLDPRH</sequence>
<dbReference type="HOGENOM" id="CLU_1872125_0_0_7"/>
<dbReference type="STRING" id="1121448.DGI_2927"/>
<dbReference type="OrthoDB" id="5456958at2"/>
<protein>
    <submittedName>
        <fullName evidence="1">Uncharacterized protein</fullName>
    </submittedName>
</protein>
<organism evidence="1 2">
    <name type="scientific">Megalodesulfovibrio gigas (strain ATCC 19364 / DSM 1382 / NCIMB 9332 / VKM B-1759)</name>
    <name type="common">Desulfovibrio gigas</name>
    <dbReference type="NCBI Taxonomy" id="1121448"/>
    <lineage>
        <taxon>Bacteria</taxon>
        <taxon>Pseudomonadati</taxon>
        <taxon>Thermodesulfobacteriota</taxon>
        <taxon>Desulfovibrionia</taxon>
        <taxon>Desulfovibrionales</taxon>
        <taxon>Desulfovibrionaceae</taxon>
        <taxon>Megalodesulfovibrio</taxon>
    </lineage>
</organism>
<evidence type="ECO:0000313" key="1">
    <source>
        <dbReference type="EMBL" id="AGW14652.1"/>
    </source>
</evidence>
<dbReference type="AlphaFoldDB" id="T2GFH9"/>
<reference evidence="2" key="2">
    <citation type="submission" date="2013-07" db="EMBL/GenBank/DDBJ databases">
        <authorList>
            <person name="Morais-Silva F.O."/>
            <person name="Rezende A.M."/>
            <person name="Pimentel C."/>
            <person name="Resende D.M."/>
            <person name="Santos C.I."/>
            <person name="Clemente C."/>
            <person name="de Oliveira L.M."/>
            <person name="da Silva S.M."/>
            <person name="Costa D.A."/>
            <person name="Varela-Raposo A."/>
            <person name="Horacio E.C.A."/>
            <person name="Matos M."/>
            <person name="Flores O."/>
            <person name="Ruiz J.C."/>
            <person name="Rodrigues-Pousada C."/>
        </authorList>
    </citation>
    <scope>NUCLEOTIDE SEQUENCE [LARGE SCALE GENOMIC DNA]</scope>
    <source>
        <strain evidence="2">ATCC 19364 / DSM 1382 / NCIMB 9332 / VKM B-1759</strain>
    </source>
</reference>
<proteinExistence type="predicted"/>
<keyword evidence="2" id="KW-1185">Reference proteome</keyword>
<evidence type="ECO:0000313" key="2">
    <source>
        <dbReference type="Proteomes" id="UP000016587"/>
    </source>
</evidence>
<name>T2GFH9_MEGG1</name>